<evidence type="ECO:0000313" key="16">
    <source>
        <dbReference type="Proteomes" id="UP000091820"/>
    </source>
</evidence>
<evidence type="ECO:0000256" key="4">
    <source>
        <dbReference type="ARBA" id="ARBA00022670"/>
    </source>
</evidence>
<name>A0A1A9X3Z7_9MUSC</name>
<dbReference type="STRING" id="37001.A0A1A9X3Z7"/>
<dbReference type="PANTHER" id="PTHR24276:SF97">
    <property type="entry name" value="GH13245P2-RELATED"/>
    <property type="match status" value="1"/>
</dbReference>
<evidence type="ECO:0000256" key="10">
    <source>
        <dbReference type="ARBA" id="ARBA00036320"/>
    </source>
</evidence>
<protein>
    <recommendedName>
        <fullName evidence="11">trypsin</fullName>
        <ecNumber evidence="11">3.4.21.4</ecNumber>
    </recommendedName>
</protein>
<dbReference type="PANTHER" id="PTHR24276">
    <property type="entry name" value="POLYSERASE-RELATED"/>
    <property type="match status" value="1"/>
</dbReference>
<dbReference type="InterPro" id="IPR001254">
    <property type="entry name" value="Trypsin_dom"/>
</dbReference>
<evidence type="ECO:0000256" key="3">
    <source>
        <dbReference type="ARBA" id="ARBA00022525"/>
    </source>
</evidence>
<keyword evidence="9" id="KW-1015">Disulfide bond</keyword>
<dbReference type="FunFam" id="2.40.10.10:FF:000047">
    <property type="entry name" value="Trypsin eta"/>
    <property type="match status" value="1"/>
</dbReference>
<keyword evidence="6 12" id="KW-0378">Hydrolase</keyword>
<feature type="signal peptide" evidence="13">
    <location>
        <begin position="1"/>
        <end position="19"/>
    </location>
</feature>
<dbReference type="GO" id="GO:0016485">
    <property type="term" value="P:protein processing"/>
    <property type="evidence" value="ECO:0007669"/>
    <property type="project" value="UniProtKB-ARBA"/>
</dbReference>
<evidence type="ECO:0000256" key="12">
    <source>
        <dbReference type="RuleBase" id="RU363034"/>
    </source>
</evidence>
<reference evidence="15" key="2">
    <citation type="submission" date="2020-05" db="UniProtKB">
        <authorList>
            <consortium name="EnsemblMetazoa"/>
        </authorList>
    </citation>
    <scope>IDENTIFICATION</scope>
    <source>
        <strain evidence="15">IAEA</strain>
    </source>
</reference>
<accession>A0A1A9X3Z7</accession>
<dbReference type="Pfam" id="PF00089">
    <property type="entry name" value="Trypsin"/>
    <property type="match status" value="1"/>
</dbReference>
<dbReference type="InterPro" id="IPR009003">
    <property type="entry name" value="Peptidase_S1_PA"/>
</dbReference>
<keyword evidence="16" id="KW-1185">Reference proteome</keyword>
<dbReference type="GO" id="GO:0007586">
    <property type="term" value="P:digestion"/>
    <property type="evidence" value="ECO:0007669"/>
    <property type="project" value="UniProtKB-KW"/>
</dbReference>
<feature type="domain" description="Peptidase S1" evidence="14">
    <location>
        <begin position="30"/>
        <end position="254"/>
    </location>
</feature>
<keyword evidence="5" id="KW-0222">Digestion</keyword>
<dbReference type="InterPro" id="IPR001314">
    <property type="entry name" value="Peptidase_S1A"/>
</dbReference>
<dbReference type="InterPro" id="IPR033116">
    <property type="entry name" value="TRYPSIN_SER"/>
</dbReference>
<feature type="chain" id="PRO_5008400995" description="trypsin" evidence="13">
    <location>
        <begin position="20"/>
        <end position="266"/>
    </location>
</feature>
<dbReference type="SMART" id="SM00020">
    <property type="entry name" value="Tryp_SPc"/>
    <property type="match status" value="1"/>
</dbReference>
<dbReference type="InterPro" id="IPR018114">
    <property type="entry name" value="TRYPSIN_HIS"/>
</dbReference>
<evidence type="ECO:0000256" key="11">
    <source>
        <dbReference type="ARBA" id="ARBA00038868"/>
    </source>
</evidence>
<dbReference type="Proteomes" id="UP000091820">
    <property type="component" value="Unassembled WGS sequence"/>
</dbReference>
<dbReference type="VEuPathDB" id="VectorBase:GBRI043423"/>
<dbReference type="Gene3D" id="2.40.10.10">
    <property type="entry name" value="Trypsin-like serine proteases"/>
    <property type="match status" value="1"/>
</dbReference>
<organism evidence="15 16">
    <name type="scientific">Glossina brevipalpis</name>
    <dbReference type="NCBI Taxonomy" id="37001"/>
    <lineage>
        <taxon>Eukaryota</taxon>
        <taxon>Metazoa</taxon>
        <taxon>Ecdysozoa</taxon>
        <taxon>Arthropoda</taxon>
        <taxon>Hexapoda</taxon>
        <taxon>Insecta</taxon>
        <taxon>Pterygota</taxon>
        <taxon>Neoptera</taxon>
        <taxon>Endopterygota</taxon>
        <taxon>Diptera</taxon>
        <taxon>Brachycera</taxon>
        <taxon>Muscomorpha</taxon>
        <taxon>Hippoboscoidea</taxon>
        <taxon>Glossinidae</taxon>
        <taxon>Glossina</taxon>
    </lineage>
</organism>
<dbReference type="AlphaFoldDB" id="A0A1A9X3Z7"/>
<reference evidence="16" key="1">
    <citation type="submission" date="2014-03" db="EMBL/GenBank/DDBJ databases">
        <authorList>
            <person name="Aksoy S."/>
            <person name="Warren W."/>
            <person name="Wilson R.K."/>
        </authorList>
    </citation>
    <scope>NUCLEOTIDE SEQUENCE [LARGE SCALE GENOMIC DNA]</scope>
    <source>
        <strain evidence="16">IAEA</strain>
    </source>
</reference>
<dbReference type="SUPFAM" id="SSF50494">
    <property type="entry name" value="Trypsin-like serine proteases"/>
    <property type="match status" value="1"/>
</dbReference>
<evidence type="ECO:0000256" key="6">
    <source>
        <dbReference type="ARBA" id="ARBA00022801"/>
    </source>
</evidence>
<evidence type="ECO:0000313" key="15">
    <source>
        <dbReference type="EnsemblMetazoa" id="GBRI043423-PA"/>
    </source>
</evidence>
<evidence type="ECO:0000259" key="14">
    <source>
        <dbReference type="PROSITE" id="PS50240"/>
    </source>
</evidence>
<dbReference type="PROSITE" id="PS00135">
    <property type="entry name" value="TRYPSIN_SER"/>
    <property type="match status" value="1"/>
</dbReference>
<dbReference type="InterPro" id="IPR043504">
    <property type="entry name" value="Peptidase_S1_PA_chymotrypsin"/>
</dbReference>
<dbReference type="EnsemblMetazoa" id="GBRI043423-RA">
    <property type="protein sequence ID" value="GBRI043423-PA"/>
    <property type="gene ID" value="GBRI043423"/>
</dbReference>
<dbReference type="InterPro" id="IPR050430">
    <property type="entry name" value="Peptidase_S1"/>
</dbReference>
<keyword evidence="4 12" id="KW-0645">Protease</keyword>
<evidence type="ECO:0000256" key="5">
    <source>
        <dbReference type="ARBA" id="ARBA00022757"/>
    </source>
</evidence>
<comment type="subcellular location">
    <subcellularLocation>
        <location evidence="1">Secreted</location>
    </subcellularLocation>
</comment>
<proteinExistence type="inferred from homology"/>
<comment type="catalytic activity">
    <reaction evidence="10">
        <text>Preferential cleavage: Arg-|-Xaa, Lys-|-Xaa.</text>
        <dbReference type="EC" id="3.4.21.4"/>
    </reaction>
</comment>
<comment type="similarity">
    <text evidence="2">Belongs to the peptidase S1 family.</text>
</comment>
<dbReference type="PRINTS" id="PR00722">
    <property type="entry name" value="CHYMOTRYPSIN"/>
</dbReference>
<sequence length="266" mass="29052">MKPSVLNSCVLISLAIVTAKTSRASQSQKIVGGSTAEEGLAPYQVSLQYARDSDHFCGGAIIDAEWILTAAHCVAFRTPQEVVVETGTQNLVEPGVHYNIEHIYTHCGYNVTLLHNDIALLHLNSTIVMNEKTQVIPLPMQPMKDGDDVLLTGWGADTSAGGGGPPKLKKLNLKYVGYERCKDLWDNDPRLHEGSICTFTREGEGVCYGDSGSPLVGNGHLVGIVSWAKTCALGFPDAHSSPYFYLDWIHQTMRQNKKYSCDSQLI</sequence>
<dbReference type="PROSITE" id="PS50240">
    <property type="entry name" value="TRYPSIN_DOM"/>
    <property type="match status" value="1"/>
</dbReference>
<evidence type="ECO:0000256" key="9">
    <source>
        <dbReference type="ARBA" id="ARBA00023157"/>
    </source>
</evidence>
<dbReference type="GO" id="GO:0004252">
    <property type="term" value="F:serine-type endopeptidase activity"/>
    <property type="evidence" value="ECO:0007669"/>
    <property type="project" value="UniProtKB-EC"/>
</dbReference>
<dbReference type="PROSITE" id="PS00134">
    <property type="entry name" value="TRYPSIN_HIS"/>
    <property type="match status" value="1"/>
</dbReference>
<evidence type="ECO:0000256" key="8">
    <source>
        <dbReference type="ARBA" id="ARBA00023145"/>
    </source>
</evidence>
<dbReference type="EC" id="3.4.21.4" evidence="11"/>
<dbReference type="CDD" id="cd00190">
    <property type="entry name" value="Tryp_SPc"/>
    <property type="match status" value="1"/>
</dbReference>
<keyword evidence="8" id="KW-0865">Zymogen</keyword>
<evidence type="ECO:0000256" key="13">
    <source>
        <dbReference type="SAM" id="SignalP"/>
    </source>
</evidence>
<keyword evidence="7 12" id="KW-0720">Serine protease</keyword>
<keyword evidence="13" id="KW-0732">Signal</keyword>
<dbReference type="GO" id="GO:0005576">
    <property type="term" value="C:extracellular region"/>
    <property type="evidence" value="ECO:0007669"/>
    <property type="project" value="UniProtKB-SubCell"/>
</dbReference>
<evidence type="ECO:0000256" key="1">
    <source>
        <dbReference type="ARBA" id="ARBA00004613"/>
    </source>
</evidence>
<evidence type="ECO:0000256" key="2">
    <source>
        <dbReference type="ARBA" id="ARBA00007664"/>
    </source>
</evidence>
<evidence type="ECO:0000256" key="7">
    <source>
        <dbReference type="ARBA" id="ARBA00022825"/>
    </source>
</evidence>
<keyword evidence="3" id="KW-0964">Secreted</keyword>